<evidence type="ECO:0000256" key="2">
    <source>
        <dbReference type="ARBA" id="ARBA00023082"/>
    </source>
</evidence>
<dbReference type="Proteomes" id="UP001306950">
    <property type="component" value="Unassembled WGS sequence"/>
</dbReference>
<dbReference type="RefSeq" id="WP_331849352.1">
    <property type="nucleotide sequence ID" value="NZ_JAZHPZ010000026.1"/>
</dbReference>
<keyword evidence="3" id="KW-0238">DNA-binding</keyword>
<dbReference type="InterPro" id="IPR007627">
    <property type="entry name" value="RNA_pol_sigma70_r2"/>
</dbReference>
<keyword evidence="7" id="KW-1185">Reference proteome</keyword>
<dbReference type="InterPro" id="IPR014284">
    <property type="entry name" value="RNA_pol_sigma-70_dom"/>
</dbReference>
<dbReference type="EMBL" id="JAZHPZ010000026">
    <property type="protein sequence ID" value="MEF2969258.1"/>
    <property type="molecule type" value="Genomic_DNA"/>
</dbReference>
<evidence type="ECO:0000313" key="6">
    <source>
        <dbReference type="EMBL" id="MEF2969258.1"/>
    </source>
</evidence>
<keyword evidence="1" id="KW-0805">Transcription regulation</keyword>
<name>A0ABU7W140_9BACL</name>
<proteinExistence type="predicted"/>
<accession>A0ABU7W140</accession>
<dbReference type="Pfam" id="PF04542">
    <property type="entry name" value="Sigma70_r2"/>
    <property type="match status" value="1"/>
</dbReference>
<gene>
    <name evidence="6" type="ORF">V3851_26145</name>
</gene>
<dbReference type="PANTHER" id="PTHR30385">
    <property type="entry name" value="SIGMA FACTOR F FLAGELLAR"/>
    <property type="match status" value="1"/>
</dbReference>
<evidence type="ECO:0000259" key="5">
    <source>
        <dbReference type="Pfam" id="PF04542"/>
    </source>
</evidence>
<reference evidence="6 7" key="1">
    <citation type="submission" date="2024-02" db="EMBL/GenBank/DDBJ databases">
        <title>A nitrogen-fixing paenibacillus bacterium.</title>
        <authorList>
            <person name="Zhang W.L."/>
            <person name="Chen S.F."/>
        </authorList>
    </citation>
    <scope>NUCLEOTIDE SEQUENCE [LARGE SCALE GENOMIC DNA]</scope>
    <source>
        <strain evidence="6 7">M1</strain>
    </source>
</reference>
<evidence type="ECO:0000256" key="1">
    <source>
        <dbReference type="ARBA" id="ARBA00023015"/>
    </source>
</evidence>
<dbReference type="Gene3D" id="1.10.1740.10">
    <property type="match status" value="1"/>
</dbReference>
<dbReference type="SUPFAM" id="SSF88946">
    <property type="entry name" value="Sigma2 domain of RNA polymerase sigma factors"/>
    <property type="match status" value="1"/>
</dbReference>
<keyword evidence="4" id="KW-0804">Transcription</keyword>
<keyword evidence="2" id="KW-0731">Sigma factor</keyword>
<sequence>MNIGYNPHLGYEADVMREYKKAVHSVANKFRNSLNAGVDYEDLISVGNMGLLQAFRNYDPDRFNGKVNSFLTYAFPMIKWSIQRFLREKRYSIRIPRPLQDKVTTILKQGWTEESSKVIAELSGWKLSEAEEAKRFLDGWSIASLDQTISISSNHQEEVALIELIPSNGDFSEVHVQEFLSYLSDIEKTILCMRIDGHVQSDIAARTGLSQAHISRIIGRIGDKYYQFQQGSLIKIREELIMGRPRKQEDFSTGDSGINSIEWFVDEAVPTNPTAGLNGQGIHFNRRAIHETGWKPGQCLQVGFNASENKLILRTSANGVLLRKVSGDTNGALRIVNKRLSNWLKVKGLSLKRYALQADPNGYHYIDFNA</sequence>
<evidence type="ECO:0000313" key="7">
    <source>
        <dbReference type="Proteomes" id="UP001306950"/>
    </source>
</evidence>
<evidence type="ECO:0000256" key="3">
    <source>
        <dbReference type="ARBA" id="ARBA00023125"/>
    </source>
</evidence>
<dbReference type="InterPro" id="IPR013325">
    <property type="entry name" value="RNA_pol_sigma_r2"/>
</dbReference>
<dbReference type="InterPro" id="IPR013324">
    <property type="entry name" value="RNA_pol_sigma_r3/r4-like"/>
</dbReference>
<feature type="domain" description="RNA polymerase sigma-70 region 2" evidence="5">
    <location>
        <begin position="16"/>
        <end position="90"/>
    </location>
</feature>
<dbReference type="SUPFAM" id="SSF88659">
    <property type="entry name" value="Sigma3 and sigma4 domains of RNA polymerase sigma factors"/>
    <property type="match status" value="1"/>
</dbReference>
<protein>
    <submittedName>
        <fullName evidence="6">Sigma-70 family RNA polymerase sigma factor</fullName>
    </submittedName>
</protein>
<evidence type="ECO:0000256" key="4">
    <source>
        <dbReference type="ARBA" id="ARBA00023163"/>
    </source>
</evidence>
<comment type="caution">
    <text evidence="6">The sequence shown here is derived from an EMBL/GenBank/DDBJ whole genome shotgun (WGS) entry which is preliminary data.</text>
</comment>
<organism evidence="6 7">
    <name type="scientific">Paenibacillus haidiansis</name>
    <dbReference type="NCBI Taxonomy" id="1574488"/>
    <lineage>
        <taxon>Bacteria</taxon>
        <taxon>Bacillati</taxon>
        <taxon>Bacillota</taxon>
        <taxon>Bacilli</taxon>
        <taxon>Bacillales</taxon>
        <taxon>Paenibacillaceae</taxon>
        <taxon>Paenibacillus</taxon>
    </lineage>
</organism>
<dbReference type="NCBIfam" id="TIGR02937">
    <property type="entry name" value="sigma70-ECF"/>
    <property type="match status" value="1"/>
</dbReference>